<dbReference type="AlphaFoldDB" id="A0A504X3J3"/>
<dbReference type="EC" id="3.5.1.89" evidence="2"/>
<accession>A0A504X3J3</accession>
<protein>
    <recommendedName>
        <fullName evidence="2">N-acetylglucosaminylphosphatidylinositol deacetylase</fullName>
        <ecNumber evidence="2">3.5.1.89</ecNumber>
    </recommendedName>
</protein>
<dbReference type="GO" id="GO:0005783">
    <property type="term" value="C:endoplasmic reticulum"/>
    <property type="evidence" value="ECO:0007669"/>
    <property type="project" value="TreeGrafter"/>
</dbReference>
<dbReference type="Pfam" id="PF02585">
    <property type="entry name" value="PIG-L"/>
    <property type="match status" value="1"/>
</dbReference>
<dbReference type="Proteomes" id="UP000316759">
    <property type="component" value="Unassembled WGS sequence"/>
</dbReference>
<keyword evidence="3" id="KW-0812">Transmembrane</keyword>
<dbReference type="SUPFAM" id="SSF102588">
    <property type="entry name" value="LmbE-like"/>
    <property type="match status" value="1"/>
</dbReference>
<proteinExistence type="inferred from homology"/>
<evidence type="ECO:0000313" key="4">
    <source>
        <dbReference type="EMBL" id="TPP39717.1"/>
    </source>
</evidence>
<keyword evidence="3" id="KW-0472">Membrane</keyword>
<dbReference type="InterPro" id="IPR024078">
    <property type="entry name" value="LmbE-like_dom_sf"/>
</dbReference>
<dbReference type="UniPathway" id="UPA00196"/>
<sequence>MLEILGAFFLGALMSIVFVSLYVTPRMHRPTKRRPFVSPVLLVTAHPDDEAMFFAPTLLELKKTGVVTDLLCLSTGNFEGLGRMRVNELSESARKLGLREVRVINSKDLPDDPRVTWSEERIEKIVRTVASEFHSRSIVTFDEGGVSSHPHHVAAARALVGARRRTGDDQLLIPLFCLISLPIYRKYCALLDFLFSLILPTPIVVYVPLRFIGTAYTCMLSHRSQMVWFRWLYIVFSVYMYKNSFVRV</sequence>
<gene>
    <name evidence="4" type="ORF">FGIG_10792</name>
</gene>
<dbReference type="Gene3D" id="3.40.50.10320">
    <property type="entry name" value="LmbE-like"/>
    <property type="match status" value="1"/>
</dbReference>
<evidence type="ECO:0000313" key="5">
    <source>
        <dbReference type="Proteomes" id="UP000316759"/>
    </source>
</evidence>
<dbReference type="PANTHER" id="PTHR12993">
    <property type="entry name" value="N-ACETYLGLUCOSAMINYL-PHOSPHATIDYLINOSITOL DE-N-ACETYLASE-RELATED"/>
    <property type="match status" value="1"/>
</dbReference>
<comment type="caution">
    <text evidence="4">The sequence shown here is derived from an EMBL/GenBank/DDBJ whole genome shotgun (WGS) entry which is preliminary data.</text>
</comment>
<dbReference type="OrthoDB" id="440160at2759"/>
<dbReference type="GO" id="GO:0016020">
    <property type="term" value="C:membrane"/>
    <property type="evidence" value="ECO:0007669"/>
    <property type="project" value="GOC"/>
</dbReference>
<reference evidence="4 5" key="1">
    <citation type="submission" date="2019-04" db="EMBL/GenBank/DDBJ databases">
        <title>Annotation for the trematode Fasciola gigantica.</title>
        <authorList>
            <person name="Choi Y.-J."/>
        </authorList>
    </citation>
    <scope>NUCLEOTIDE SEQUENCE [LARGE SCALE GENOMIC DNA]</scope>
    <source>
        <strain evidence="4">Uganda_cow_1</strain>
    </source>
</reference>
<evidence type="ECO:0000256" key="2">
    <source>
        <dbReference type="ARBA" id="ARBA00012176"/>
    </source>
</evidence>
<feature type="transmembrane region" description="Helical" evidence="3">
    <location>
        <begin position="225"/>
        <end position="241"/>
    </location>
</feature>
<organism evidence="4 5">
    <name type="scientific">Fasciola gigantica</name>
    <name type="common">Giant liver fluke</name>
    <dbReference type="NCBI Taxonomy" id="46835"/>
    <lineage>
        <taxon>Eukaryota</taxon>
        <taxon>Metazoa</taxon>
        <taxon>Spiralia</taxon>
        <taxon>Lophotrochozoa</taxon>
        <taxon>Platyhelminthes</taxon>
        <taxon>Trematoda</taxon>
        <taxon>Digenea</taxon>
        <taxon>Plagiorchiida</taxon>
        <taxon>Echinostomata</taxon>
        <taxon>Echinostomatoidea</taxon>
        <taxon>Fasciolidae</taxon>
        <taxon>Fasciola</taxon>
    </lineage>
</organism>
<dbReference type="STRING" id="46835.A0A504X3J3"/>
<keyword evidence="3" id="KW-1133">Transmembrane helix</keyword>
<feature type="transmembrane region" description="Helical" evidence="3">
    <location>
        <begin position="6"/>
        <end position="24"/>
    </location>
</feature>
<dbReference type="EMBL" id="SUNJ01015844">
    <property type="protein sequence ID" value="TPP39717.1"/>
    <property type="molecule type" value="Genomic_DNA"/>
</dbReference>
<dbReference type="GO" id="GO:0000225">
    <property type="term" value="F:N-acetylglucosaminylphosphatidylinositol deacetylase activity"/>
    <property type="evidence" value="ECO:0007669"/>
    <property type="project" value="UniProtKB-EC"/>
</dbReference>
<dbReference type="GO" id="GO:0006506">
    <property type="term" value="P:GPI anchor biosynthetic process"/>
    <property type="evidence" value="ECO:0007669"/>
    <property type="project" value="UniProtKB-UniPathway"/>
</dbReference>
<keyword evidence="5" id="KW-1185">Reference proteome</keyword>
<evidence type="ECO:0000256" key="1">
    <source>
        <dbReference type="ARBA" id="ARBA00006066"/>
    </source>
</evidence>
<name>A0A504X3J3_FASGI</name>
<dbReference type="InterPro" id="IPR003737">
    <property type="entry name" value="GlcNAc_PI_deacetylase-related"/>
</dbReference>
<feature type="transmembrane region" description="Helical" evidence="3">
    <location>
        <begin position="193"/>
        <end position="213"/>
    </location>
</feature>
<comment type="similarity">
    <text evidence="1">Belongs to the PIGL family.</text>
</comment>
<dbReference type="PANTHER" id="PTHR12993:SF11">
    <property type="entry name" value="N-ACETYLGLUCOSAMINYL-PHOSPHATIDYLINOSITOL DE-N-ACETYLASE"/>
    <property type="match status" value="1"/>
</dbReference>
<evidence type="ECO:0000256" key="3">
    <source>
        <dbReference type="SAM" id="Phobius"/>
    </source>
</evidence>